<dbReference type="OrthoDB" id="2432189at2759"/>
<reference evidence="2" key="1">
    <citation type="submission" date="2021-06" db="EMBL/GenBank/DDBJ databases">
        <authorList>
            <person name="Kallberg Y."/>
            <person name="Tangrot J."/>
            <person name="Rosling A."/>
        </authorList>
    </citation>
    <scope>NUCLEOTIDE SEQUENCE</scope>
    <source>
        <strain evidence="2">MA453B</strain>
    </source>
</reference>
<gene>
    <name evidence="2" type="ORF">DERYTH_LOCUS2754</name>
</gene>
<evidence type="ECO:0000256" key="1">
    <source>
        <dbReference type="SAM" id="MobiDB-lite"/>
    </source>
</evidence>
<keyword evidence="3" id="KW-1185">Reference proteome</keyword>
<dbReference type="EMBL" id="CAJVPY010000907">
    <property type="protein sequence ID" value="CAG8498074.1"/>
    <property type="molecule type" value="Genomic_DNA"/>
</dbReference>
<evidence type="ECO:0000313" key="3">
    <source>
        <dbReference type="Proteomes" id="UP000789405"/>
    </source>
</evidence>
<dbReference type="Proteomes" id="UP000789405">
    <property type="component" value="Unassembled WGS sequence"/>
</dbReference>
<accession>A0A9N9EYI7</accession>
<comment type="caution">
    <text evidence="2">The sequence shown here is derived from an EMBL/GenBank/DDBJ whole genome shotgun (WGS) entry which is preliminary data.</text>
</comment>
<feature type="region of interest" description="Disordered" evidence="1">
    <location>
        <begin position="150"/>
        <end position="170"/>
    </location>
</feature>
<protein>
    <submittedName>
        <fullName evidence="2">2061_t:CDS:1</fullName>
    </submittedName>
</protein>
<name>A0A9N9EYI7_9GLOM</name>
<dbReference type="AlphaFoldDB" id="A0A9N9EYI7"/>
<proteinExistence type="predicted"/>
<organism evidence="2 3">
    <name type="scientific">Dentiscutata erythropus</name>
    <dbReference type="NCBI Taxonomy" id="1348616"/>
    <lineage>
        <taxon>Eukaryota</taxon>
        <taxon>Fungi</taxon>
        <taxon>Fungi incertae sedis</taxon>
        <taxon>Mucoromycota</taxon>
        <taxon>Glomeromycotina</taxon>
        <taxon>Glomeromycetes</taxon>
        <taxon>Diversisporales</taxon>
        <taxon>Gigasporaceae</taxon>
        <taxon>Dentiscutata</taxon>
    </lineage>
</organism>
<sequence length="170" mass="19293">MSEKHIHVYFNRKVSSWDIKDFLDCYELDDISDKISIYLKSLEAIANTEEGQKCERAKELLARYRENLMACAGSRRSRIIQVSKASHDVSAGAWEISKAVLRSRLKVDLGSRPDRKLARNWESKHRKMSSEASTSINFYGDIQNNGIIASEATKNRSVTNTTHRNTDPGG</sequence>
<evidence type="ECO:0000313" key="2">
    <source>
        <dbReference type="EMBL" id="CAG8498074.1"/>
    </source>
</evidence>